<name>A0A9D1KRE1_9FIRM</name>
<dbReference type="InterPro" id="IPR025373">
    <property type="entry name" value="DUF4363"/>
</dbReference>
<gene>
    <name evidence="1" type="ORF">IAA60_08955</name>
</gene>
<reference evidence="1" key="2">
    <citation type="journal article" date="2021" name="PeerJ">
        <title>Extensive microbial diversity within the chicken gut microbiome revealed by metagenomics and culture.</title>
        <authorList>
            <person name="Gilroy R."/>
            <person name="Ravi A."/>
            <person name="Getino M."/>
            <person name="Pursley I."/>
            <person name="Horton D.L."/>
            <person name="Alikhan N.F."/>
            <person name="Baker D."/>
            <person name="Gharbi K."/>
            <person name="Hall N."/>
            <person name="Watson M."/>
            <person name="Adriaenssens E.M."/>
            <person name="Foster-Nyarko E."/>
            <person name="Jarju S."/>
            <person name="Secka A."/>
            <person name="Antonio M."/>
            <person name="Oren A."/>
            <person name="Chaudhuri R.R."/>
            <person name="La Ragione R."/>
            <person name="Hildebrand F."/>
            <person name="Pallen M.J."/>
        </authorList>
    </citation>
    <scope>NUCLEOTIDE SEQUENCE</scope>
    <source>
        <strain evidence="1">CHK181-108</strain>
    </source>
</reference>
<evidence type="ECO:0000313" key="2">
    <source>
        <dbReference type="Proteomes" id="UP000824165"/>
    </source>
</evidence>
<accession>A0A9D1KRE1</accession>
<sequence length="126" mass="14043">MKSIIISLIIGAAIIWGSAEYTAGVEKISAQLSSDCRGICRLIEEENFDGAVSGAEEISFYISEKRGIMDATGKHNEMDEIEINLAELKVFAQNKNKTEALAKCASLEFLFERLPKNFRLRIENIL</sequence>
<dbReference type="AlphaFoldDB" id="A0A9D1KRE1"/>
<dbReference type="Pfam" id="PF14276">
    <property type="entry name" value="DUF4363"/>
    <property type="match status" value="1"/>
</dbReference>
<protein>
    <submittedName>
        <fullName evidence="1">DUF4363 family protein</fullName>
    </submittedName>
</protein>
<dbReference type="Proteomes" id="UP000824165">
    <property type="component" value="Unassembled WGS sequence"/>
</dbReference>
<dbReference type="EMBL" id="DVLU01000097">
    <property type="protein sequence ID" value="HIT86011.1"/>
    <property type="molecule type" value="Genomic_DNA"/>
</dbReference>
<proteinExistence type="predicted"/>
<organism evidence="1 2">
    <name type="scientific">Candidatus Ornithomonoglobus intestinigallinarum</name>
    <dbReference type="NCBI Taxonomy" id="2840894"/>
    <lineage>
        <taxon>Bacteria</taxon>
        <taxon>Bacillati</taxon>
        <taxon>Bacillota</taxon>
        <taxon>Clostridia</taxon>
        <taxon>Candidatus Ornithomonoglobus</taxon>
    </lineage>
</organism>
<comment type="caution">
    <text evidence="1">The sequence shown here is derived from an EMBL/GenBank/DDBJ whole genome shotgun (WGS) entry which is preliminary data.</text>
</comment>
<reference evidence="1" key="1">
    <citation type="submission" date="2020-10" db="EMBL/GenBank/DDBJ databases">
        <authorList>
            <person name="Gilroy R."/>
        </authorList>
    </citation>
    <scope>NUCLEOTIDE SEQUENCE</scope>
    <source>
        <strain evidence="1">CHK181-108</strain>
    </source>
</reference>
<evidence type="ECO:0000313" key="1">
    <source>
        <dbReference type="EMBL" id="HIT86011.1"/>
    </source>
</evidence>